<evidence type="ECO:0000313" key="2">
    <source>
        <dbReference type="EMBL" id="MBC8561051.1"/>
    </source>
</evidence>
<dbReference type="RefSeq" id="WP_249296833.1">
    <property type="nucleotide sequence ID" value="NZ_JACRSX010000001.1"/>
</dbReference>
<keyword evidence="1" id="KW-1133">Transmembrane helix</keyword>
<feature type="transmembrane region" description="Helical" evidence="1">
    <location>
        <begin position="54"/>
        <end position="77"/>
    </location>
</feature>
<dbReference type="Proteomes" id="UP000606193">
    <property type="component" value="Unassembled WGS sequence"/>
</dbReference>
<evidence type="ECO:0000256" key="1">
    <source>
        <dbReference type="SAM" id="Phobius"/>
    </source>
</evidence>
<keyword evidence="1" id="KW-0472">Membrane</keyword>
<comment type="caution">
    <text evidence="2">The sequence shown here is derived from an EMBL/GenBank/DDBJ whole genome shotgun (WGS) entry which is preliminary data.</text>
</comment>
<gene>
    <name evidence="2" type="ORF">H8704_00150</name>
</gene>
<dbReference type="EMBL" id="JACRSX010000001">
    <property type="protein sequence ID" value="MBC8561051.1"/>
    <property type="molecule type" value="Genomic_DNA"/>
</dbReference>
<keyword evidence="1" id="KW-0812">Transmembrane</keyword>
<feature type="transmembrane region" description="Helical" evidence="1">
    <location>
        <begin position="21"/>
        <end position="42"/>
    </location>
</feature>
<reference evidence="2 3" key="1">
    <citation type="submission" date="2020-08" db="EMBL/GenBank/DDBJ databases">
        <title>Genome public.</title>
        <authorList>
            <person name="Liu C."/>
            <person name="Sun Q."/>
        </authorList>
    </citation>
    <scope>NUCLEOTIDE SEQUENCE [LARGE SCALE GENOMIC DNA]</scope>
    <source>
        <strain evidence="2 3">NSJ-37</strain>
    </source>
</reference>
<name>A0ABR7MXF1_9FIRM</name>
<accession>A0ABR7MXF1</accession>
<evidence type="ECO:0000313" key="3">
    <source>
        <dbReference type="Proteomes" id="UP000606193"/>
    </source>
</evidence>
<organism evidence="2 3">
    <name type="scientific">Jutongia huaianensis</name>
    <dbReference type="NCBI Taxonomy" id="2763668"/>
    <lineage>
        <taxon>Bacteria</taxon>
        <taxon>Bacillati</taxon>
        <taxon>Bacillota</taxon>
        <taxon>Clostridia</taxon>
        <taxon>Lachnospirales</taxon>
        <taxon>Lachnospiraceae</taxon>
        <taxon>Jutongia</taxon>
    </lineage>
</organism>
<protein>
    <submittedName>
        <fullName evidence="2">Uncharacterized protein</fullName>
    </submittedName>
</protein>
<proteinExistence type="predicted"/>
<sequence>MMKAYEWMLDYTDWQIKTVGGVWLLMHITRWLAMGCVFGLLFCLTTGSSDYQNTVGAAGAVFALLPGAAFGMAVLLGNEKTIK</sequence>
<keyword evidence="3" id="KW-1185">Reference proteome</keyword>